<dbReference type="EMBL" id="KZ559159">
    <property type="protein sequence ID" value="PLB35734.1"/>
    <property type="molecule type" value="Genomic_DNA"/>
</dbReference>
<accession>A0A2I2F551</accession>
<keyword evidence="1" id="KW-0472">Membrane</keyword>
<dbReference type="GeneID" id="36520794"/>
<dbReference type="AlphaFoldDB" id="A0A2I2F551"/>
<sequence length="126" mass="14006">MILAAFLFSALLQRISSLPTSNHASEPVIRSPKLTASCSKPLVRRERLSARRLVIRHFALLTSSCSFSLFFFCFSILISRISNPETYLFCCASSNPVRQVVSIAPNIKNRLDPLLFPDDLIGMSSA</sequence>
<gene>
    <name evidence="3" type="ORF">BDW47DRAFT_110048</name>
</gene>
<proteinExistence type="predicted"/>
<keyword evidence="1" id="KW-0812">Transmembrane</keyword>
<dbReference type="RefSeq" id="XP_024669746.1">
    <property type="nucleotide sequence ID" value="XM_024813634.1"/>
</dbReference>
<evidence type="ECO:0000256" key="1">
    <source>
        <dbReference type="SAM" id="Phobius"/>
    </source>
</evidence>
<dbReference type="Proteomes" id="UP000234585">
    <property type="component" value="Unassembled WGS sequence"/>
</dbReference>
<feature type="signal peptide" evidence="2">
    <location>
        <begin position="1"/>
        <end position="17"/>
    </location>
</feature>
<keyword evidence="2" id="KW-0732">Signal</keyword>
<keyword evidence="1" id="KW-1133">Transmembrane helix</keyword>
<keyword evidence="4" id="KW-1185">Reference proteome</keyword>
<organism evidence="3 4">
    <name type="scientific">Aspergillus candidus</name>
    <dbReference type="NCBI Taxonomy" id="41067"/>
    <lineage>
        <taxon>Eukaryota</taxon>
        <taxon>Fungi</taxon>
        <taxon>Dikarya</taxon>
        <taxon>Ascomycota</taxon>
        <taxon>Pezizomycotina</taxon>
        <taxon>Eurotiomycetes</taxon>
        <taxon>Eurotiomycetidae</taxon>
        <taxon>Eurotiales</taxon>
        <taxon>Aspergillaceae</taxon>
        <taxon>Aspergillus</taxon>
        <taxon>Aspergillus subgen. Circumdati</taxon>
    </lineage>
</organism>
<evidence type="ECO:0000256" key="2">
    <source>
        <dbReference type="SAM" id="SignalP"/>
    </source>
</evidence>
<protein>
    <submittedName>
        <fullName evidence="3">Uncharacterized protein</fullName>
    </submittedName>
</protein>
<reference evidence="3 4" key="1">
    <citation type="submission" date="2017-12" db="EMBL/GenBank/DDBJ databases">
        <authorList>
            <consortium name="DOE Joint Genome Institute"/>
            <person name="Haridas S."/>
            <person name="Kjaerbolling I."/>
            <person name="Vesth T.C."/>
            <person name="Frisvad J.C."/>
            <person name="Nybo J.L."/>
            <person name="Theobald S."/>
            <person name="Kuo A."/>
            <person name="Bowyer P."/>
            <person name="Matsuda Y."/>
            <person name="Mondo S."/>
            <person name="Lyhne E.K."/>
            <person name="Kogle M.E."/>
            <person name="Clum A."/>
            <person name="Lipzen A."/>
            <person name="Salamov A."/>
            <person name="Ngan C.Y."/>
            <person name="Daum C."/>
            <person name="Chiniquy J."/>
            <person name="Barry K."/>
            <person name="LaButti K."/>
            <person name="Simmons B.A."/>
            <person name="Magnuson J.K."/>
            <person name="Mortensen U.H."/>
            <person name="Larsen T.O."/>
            <person name="Grigoriev I.V."/>
            <person name="Baker S.E."/>
            <person name="Andersen M.R."/>
            <person name="Nordberg H.P."/>
            <person name="Cantor M.N."/>
            <person name="Hua S.X."/>
        </authorList>
    </citation>
    <scope>NUCLEOTIDE SEQUENCE [LARGE SCALE GENOMIC DNA]</scope>
    <source>
        <strain evidence="3 4">CBS 102.13</strain>
    </source>
</reference>
<name>A0A2I2F551_ASPCN</name>
<feature type="transmembrane region" description="Helical" evidence="1">
    <location>
        <begin position="58"/>
        <end position="78"/>
    </location>
</feature>
<evidence type="ECO:0000313" key="3">
    <source>
        <dbReference type="EMBL" id="PLB35734.1"/>
    </source>
</evidence>
<feature type="chain" id="PRO_5014146230" evidence="2">
    <location>
        <begin position="18"/>
        <end position="126"/>
    </location>
</feature>
<evidence type="ECO:0000313" key="4">
    <source>
        <dbReference type="Proteomes" id="UP000234585"/>
    </source>
</evidence>